<dbReference type="CDD" id="cd00067">
    <property type="entry name" value="GAL4"/>
    <property type="match status" value="1"/>
</dbReference>
<dbReference type="GO" id="GO:0005634">
    <property type="term" value="C:nucleus"/>
    <property type="evidence" value="ECO:0007669"/>
    <property type="project" value="InterPro"/>
</dbReference>
<dbReference type="Proteomes" id="UP000244855">
    <property type="component" value="Unassembled WGS sequence"/>
</dbReference>
<evidence type="ECO:0000256" key="4">
    <source>
        <dbReference type="ARBA" id="ARBA00023163"/>
    </source>
</evidence>
<evidence type="ECO:0000256" key="6">
    <source>
        <dbReference type="SAM" id="MobiDB-lite"/>
    </source>
</evidence>
<dbReference type="GO" id="GO:0000981">
    <property type="term" value="F:DNA-binding transcription factor activity, RNA polymerase II-specific"/>
    <property type="evidence" value="ECO:0007669"/>
    <property type="project" value="InterPro"/>
</dbReference>
<keyword evidence="2" id="KW-0805">Transcription regulation</keyword>
<gene>
    <name evidence="8" type="ORF">DM02DRAFT_726387</name>
</gene>
<dbReference type="OrthoDB" id="4356994at2759"/>
<keyword evidence="4" id="KW-0804">Transcription</keyword>
<proteinExistence type="predicted"/>
<dbReference type="EMBL" id="KZ805329">
    <property type="protein sequence ID" value="PVI03630.1"/>
    <property type="molecule type" value="Genomic_DNA"/>
</dbReference>
<evidence type="ECO:0000313" key="9">
    <source>
        <dbReference type="Proteomes" id="UP000244855"/>
    </source>
</evidence>
<feature type="region of interest" description="Disordered" evidence="6">
    <location>
        <begin position="168"/>
        <end position="224"/>
    </location>
</feature>
<evidence type="ECO:0000256" key="3">
    <source>
        <dbReference type="ARBA" id="ARBA00023125"/>
    </source>
</evidence>
<dbReference type="SUPFAM" id="SSF57701">
    <property type="entry name" value="Zn2/Cys6 DNA-binding domain"/>
    <property type="match status" value="1"/>
</dbReference>
<reference evidence="8 9" key="1">
    <citation type="journal article" date="2018" name="Sci. Rep.">
        <title>Comparative genomics provides insights into the lifestyle and reveals functional heterogeneity of dark septate endophytic fungi.</title>
        <authorList>
            <person name="Knapp D.G."/>
            <person name="Nemeth J.B."/>
            <person name="Barry K."/>
            <person name="Hainaut M."/>
            <person name="Henrissat B."/>
            <person name="Johnson J."/>
            <person name="Kuo A."/>
            <person name="Lim J.H.P."/>
            <person name="Lipzen A."/>
            <person name="Nolan M."/>
            <person name="Ohm R.A."/>
            <person name="Tamas L."/>
            <person name="Grigoriev I.V."/>
            <person name="Spatafora J.W."/>
            <person name="Nagy L.G."/>
            <person name="Kovacs G.M."/>
        </authorList>
    </citation>
    <scope>NUCLEOTIDE SEQUENCE [LARGE SCALE GENOMIC DNA]</scope>
    <source>
        <strain evidence="8 9">DSE2036</strain>
    </source>
</reference>
<keyword evidence="3" id="KW-0238">DNA-binding</keyword>
<dbReference type="SMART" id="SM00066">
    <property type="entry name" value="GAL4"/>
    <property type="match status" value="1"/>
</dbReference>
<dbReference type="GO" id="GO:0045122">
    <property type="term" value="P:aflatoxin biosynthetic process"/>
    <property type="evidence" value="ECO:0007669"/>
    <property type="project" value="InterPro"/>
</dbReference>
<keyword evidence="1" id="KW-0479">Metal-binding</keyword>
<feature type="region of interest" description="Disordered" evidence="6">
    <location>
        <begin position="57"/>
        <end position="108"/>
    </location>
</feature>
<accession>A0A2V1E365</accession>
<organism evidence="8 9">
    <name type="scientific">Periconia macrospinosa</name>
    <dbReference type="NCBI Taxonomy" id="97972"/>
    <lineage>
        <taxon>Eukaryota</taxon>
        <taxon>Fungi</taxon>
        <taxon>Dikarya</taxon>
        <taxon>Ascomycota</taxon>
        <taxon>Pezizomycotina</taxon>
        <taxon>Dothideomycetes</taxon>
        <taxon>Pleosporomycetidae</taxon>
        <taxon>Pleosporales</taxon>
        <taxon>Massarineae</taxon>
        <taxon>Periconiaceae</taxon>
        <taxon>Periconia</taxon>
    </lineage>
</organism>
<dbReference type="Gene3D" id="4.10.240.10">
    <property type="entry name" value="Zn(2)-C6 fungal-type DNA-binding domain"/>
    <property type="match status" value="1"/>
</dbReference>
<dbReference type="AlphaFoldDB" id="A0A2V1E365"/>
<dbReference type="InterPro" id="IPR013700">
    <property type="entry name" value="AflR"/>
</dbReference>
<sequence length="400" mass="43890">MFAKLRTKHNSLFMEHRSSNIWFAACKSCRSKKLKCTGEPSGCRRCILAQDQCDYTKSTPRKQGKSTISKCPPPRASVRRIPNSPPLSIDATETDSTPNTSNQMDTEKVSGQITNAISEVDVEEIACHNGTSAVTRTSTLEPWDMDVLSSLSDDFGFGNSYSDTALESENDLNETCAGNNVLPDSFNPPQYQSLPDLRSESASTPSSQPTHTQSTPSWGSTSPSMLSTPILDKLHHLTEPNPCNCTSTALSLLEALVLDDYENGTASISQMLHSRKMALQTCSNLLDCLSCTRSSQFLMLMIQICEKATQSYNKNLVDQGAKNSAMCKLTLDGYDASFEEKSIIYHSLIAFQLENWKGLLGRLLHQCKVLSLSGHGISIQKLEKGASMQILSLRSSNGYN</sequence>
<evidence type="ECO:0000256" key="1">
    <source>
        <dbReference type="ARBA" id="ARBA00022723"/>
    </source>
</evidence>
<dbReference type="InterPro" id="IPR001138">
    <property type="entry name" value="Zn2Cys6_DnaBD"/>
</dbReference>
<evidence type="ECO:0000259" key="7">
    <source>
        <dbReference type="PROSITE" id="PS50048"/>
    </source>
</evidence>
<feature type="compositionally biased region" description="Polar residues" evidence="6">
    <location>
        <begin position="94"/>
        <end position="108"/>
    </location>
</feature>
<evidence type="ECO:0000256" key="2">
    <source>
        <dbReference type="ARBA" id="ARBA00023015"/>
    </source>
</evidence>
<name>A0A2V1E365_9PLEO</name>
<keyword evidence="9" id="KW-1185">Reference proteome</keyword>
<feature type="compositionally biased region" description="Low complexity" evidence="6">
    <location>
        <begin position="201"/>
        <end position="217"/>
    </location>
</feature>
<dbReference type="InterPro" id="IPR036864">
    <property type="entry name" value="Zn2-C6_fun-type_DNA-bd_sf"/>
</dbReference>
<evidence type="ECO:0000313" key="8">
    <source>
        <dbReference type="EMBL" id="PVI03630.1"/>
    </source>
</evidence>
<dbReference type="GO" id="GO:0003677">
    <property type="term" value="F:DNA binding"/>
    <property type="evidence" value="ECO:0007669"/>
    <property type="project" value="UniProtKB-KW"/>
</dbReference>
<dbReference type="Pfam" id="PF08493">
    <property type="entry name" value="AflR"/>
    <property type="match status" value="1"/>
</dbReference>
<evidence type="ECO:0000256" key="5">
    <source>
        <dbReference type="ARBA" id="ARBA00023242"/>
    </source>
</evidence>
<dbReference type="GO" id="GO:0008270">
    <property type="term" value="F:zinc ion binding"/>
    <property type="evidence" value="ECO:0007669"/>
    <property type="project" value="InterPro"/>
</dbReference>
<feature type="domain" description="Zn(2)-C6 fungal-type" evidence="7">
    <location>
        <begin position="25"/>
        <end position="55"/>
    </location>
</feature>
<keyword evidence="5" id="KW-0539">Nucleus</keyword>
<dbReference type="PROSITE" id="PS00463">
    <property type="entry name" value="ZN2_CY6_FUNGAL_1"/>
    <property type="match status" value="1"/>
</dbReference>
<protein>
    <recommendedName>
        <fullName evidence="7">Zn(2)-C6 fungal-type domain-containing protein</fullName>
    </recommendedName>
</protein>
<dbReference type="PROSITE" id="PS50048">
    <property type="entry name" value="ZN2_CY6_FUNGAL_2"/>
    <property type="match status" value="1"/>
</dbReference>
<dbReference type="Pfam" id="PF00172">
    <property type="entry name" value="Zn_clus"/>
    <property type="match status" value="1"/>
</dbReference>